<feature type="binding site" evidence="8">
    <location>
        <position position="200"/>
    </location>
    <ligand>
        <name>ATP</name>
        <dbReference type="ChEBI" id="CHEBI:30616"/>
    </ligand>
</feature>
<feature type="binding site" evidence="8">
    <location>
        <position position="154"/>
    </location>
    <ligand>
        <name>Mg(2+)</name>
        <dbReference type="ChEBI" id="CHEBI:18420"/>
    </ligand>
</feature>
<protein>
    <recommendedName>
        <fullName evidence="8 10">NH(3)-dependent NAD(+) synthetase</fullName>
        <ecNumber evidence="8 10">6.3.1.5</ecNumber>
    </recommendedName>
</protein>
<dbReference type="Pfam" id="PF02540">
    <property type="entry name" value="NAD_synthase"/>
    <property type="match status" value="1"/>
</dbReference>
<dbReference type="GO" id="GO:0004359">
    <property type="term" value="F:glutaminase activity"/>
    <property type="evidence" value="ECO:0007669"/>
    <property type="project" value="InterPro"/>
</dbReference>
<evidence type="ECO:0000256" key="9">
    <source>
        <dbReference type="RuleBase" id="RU003811"/>
    </source>
</evidence>
<comment type="function">
    <text evidence="8">Catalyzes the ATP-dependent amidation of deamido-NAD to form NAD. Uses ammonia as a nitrogen source.</text>
</comment>
<evidence type="ECO:0000256" key="11">
    <source>
        <dbReference type="SAM" id="Coils"/>
    </source>
</evidence>
<dbReference type="RefSeq" id="WP_205517255.1">
    <property type="nucleotide sequence ID" value="NZ_CP070479.1"/>
</dbReference>
<proteinExistence type="inferred from homology"/>
<dbReference type="SUPFAM" id="SSF52402">
    <property type="entry name" value="Adenine nucleotide alpha hydrolases-like"/>
    <property type="match status" value="1"/>
</dbReference>
<reference evidence="13 14" key="1">
    <citation type="submission" date="2021-09" db="EMBL/GenBank/DDBJ databases">
        <title>WGS of Mycoplasma sp. Zaradi2 strains.</title>
        <authorList>
            <person name="Spergser J."/>
        </authorList>
    </citation>
    <scope>NUCLEOTIDE SEQUENCE [LARGE SCALE GENOMIC DNA]</scope>
    <source>
        <strain evidence="13 14">1331</strain>
    </source>
</reference>
<feature type="binding site" evidence="8">
    <location>
        <position position="169"/>
    </location>
    <ligand>
        <name>deamido-NAD(+)</name>
        <dbReference type="ChEBI" id="CHEBI:58437"/>
        <note>ligand shared between two neighboring subunits</note>
    </ligand>
</feature>
<dbReference type="PANTHER" id="PTHR23090">
    <property type="entry name" value="NH 3 /GLUTAMINE-DEPENDENT NAD + SYNTHETASE"/>
    <property type="match status" value="1"/>
</dbReference>
<dbReference type="EMBL" id="JAIQBY010000038">
    <property type="protein sequence ID" value="MBZ4195646.1"/>
    <property type="molecule type" value="Genomic_DNA"/>
</dbReference>
<evidence type="ECO:0000256" key="10">
    <source>
        <dbReference type="RuleBase" id="RU003812"/>
    </source>
</evidence>
<evidence type="ECO:0000313" key="13">
    <source>
        <dbReference type="EMBL" id="MBZ4195646.1"/>
    </source>
</evidence>
<keyword evidence="6 8" id="KW-0460">Magnesium</keyword>
<feature type="binding site" description="in other chain" evidence="8">
    <location>
        <position position="162"/>
    </location>
    <ligand>
        <name>deamido-NAD(+)</name>
        <dbReference type="ChEBI" id="CHEBI:58437"/>
        <note>ligand shared between two neighboring subunits</note>
    </ligand>
</feature>
<dbReference type="GO" id="GO:0005737">
    <property type="term" value="C:cytoplasm"/>
    <property type="evidence" value="ECO:0007669"/>
    <property type="project" value="InterPro"/>
</dbReference>
<keyword evidence="14" id="KW-1185">Reference proteome</keyword>
<dbReference type="GO" id="GO:0008795">
    <property type="term" value="F:NAD+ synthase activity"/>
    <property type="evidence" value="ECO:0007669"/>
    <property type="project" value="UniProtKB-UniRule"/>
</dbReference>
<dbReference type="GO" id="GO:0046872">
    <property type="term" value="F:metal ion binding"/>
    <property type="evidence" value="ECO:0007669"/>
    <property type="project" value="UniProtKB-KW"/>
</dbReference>
<feature type="binding site" evidence="8">
    <location>
        <position position="54"/>
    </location>
    <ligand>
        <name>Mg(2+)</name>
        <dbReference type="ChEBI" id="CHEBI:18420"/>
    </ligand>
</feature>
<evidence type="ECO:0000256" key="8">
    <source>
        <dbReference type="HAMAP-Rule" id="MF_00193"/>
    </source>
</evidence>
<feature type="binding site" description="in other chain" evidence="8">
    <location>
        <begin position="248"/>
        <end position="249"/>
    </location>
    <ligand>
        <name>deamido-NAD(+)</name>
        <dbReference type="ChEBI" id="CHEBI:58437"/>
        <note>ligand shared between two neighboring subunits</note>
    </ligand>
</feature>
<feature type="coiled-coil region" evidence="11">
    <location>
        <begin position="100"/>
        <end position="127"/>
    </location>
</feature>
<keyword evidence="5 8" id="KW-0067">ATP-binding</keyword>
<dbReference type="InterPro" id="IPR003694">
    <property type="entry name" value="NAD_synthase"/>
</dbReference>
<dbReference type="PANTHER" id="PTHR23090:SF9">
    <property type="entry name" value="GLUTAMINE-DEPENDENT NAD(+) SYNTHETASE"/>
    <property type="match status" value="1"/>
</dbReference>
<dbReference type="GO" id="GO:0009435">
    <property type="term" value="P:NAD+ biosynthetic process"/>
    <property type="evidence" value="ECO:0007669"/>
    <property type="project" value="UniProtKB-UniRule"/>
</dbReference>
<evidence type="ECO:0000256" key="7">
    <source>
        <dbReference type="ARBA" id="ARBA00023027"/>
    </source>
</evidence>
<dbReference type="Gene3D" id="3.40.50.620">
    <property type="entry name" value="HUPs"/>
    <property type="match status" value="1"/>
</dbReference>
<dbReference type="InterPro" id="IPR014729">
    <property type="entry name" value="Rossmann-like_a/b/a_fold"/>
</dbReference>
<feature type="binding site" evidence="8">
    <location>
        <position position="178"/>
    </location>
    <ligand>
        <name>ATP</name>
        <dbReference type="ChEBI" id="CHEBI:30616"/>
    </ligand>
</feature>
<dbReference type="AlphaFoldDB" id="A0A953T6Y0"/>
<dbReference type="HAMAP" id="MF_00193">
    <property type="entry name" value="NadE_ammonia_dep"/>
    <property type="match status" value="1"/>
</dbReference>
<comment type="subunit">
    <text evidence="8">Homodimer.</text>
</comment>
<dbReference type="CDD" id="cd00553">
    <property type="entry name" value="NAD_synthase"/>
    <property type="match status" value="1"/>
</dbReference>
<dbReference type="InterPro" id="IPR022310">
    <property type="entry name" value="NAD/GMP_synthase"/>
</dbReference>
<dbReference type="GO" id="GO:0003952">
    <property type="term" value="F:NAD+ synthase (glutamine-hydrolyzing) activity"/>
    <property type="evidence" value="ECO:0007669"/>
    <property type="project" value="InterPro"/>
</dbReference>
<keyword evidence="7 8" id="KW-0520">NAD</keyword>
<organism evidence="13 14">
    <name type="scientific">Mycoplasma tauri</name>
    <dbReference type="NCBI Taxonomy" id="547987"/>
    <lineage>
        <taxon>Bacteria</taxon>
        <taxon>Bacillati</taxon>
        <taxon>Mycoplasmatota</taxon>
        <taxon>Mollicutes</taxon>
        <taxon>Mycoplasmataceae</taxon>
        <taxon>Mycoplasma</taxon>
    </lineage>
</organism>
<comment type="pathway">
    <text evidence="8">Cofactor biosynthesis; NAD(+) biosynthesis; NAD(+) from deamido-NAD(+) (ammonia route): step 1/1.</text>
</comment>
<evidence type="ECO:0000256" key="3">
    <source>
        <dbReference type="ARBA" id="ARBA00022723"/>
    </source>
</evidence>
<keyword evidence="3 8" id="KW-0479">Metal-binding</keyword>
<dbReference type="InterPro" id="IPR022926">
    <property type="entry name" value="NH(3)-dep_NAD(+)_synth"/>
</dbReference>
<feature type="domain" description="NAD/GMP synthase" evidence="12">
    <location>
        <begin position="27"/>
        <end position="253"/>
    </location>
</feature>
<gene>
    <name evidence="8 13" type="primary">nadE</name>
    <name evidence="13" type="ORF">LAD73_02890</name>
</gene>
<comment type="similarity">
    <text evidence="1 8 9">Belongs to the NAD synthetase family.</text>
</comment>
<sequence>MDKRTGLRFDNKFESAFDEEKIVKYTDYLVEWIRQKVTEANCKGCVVGISGGIDSALVVSLCAKAFPNNTLGIIMPIDNMNHDINDIKELEKRLQLSFKTVKLEKTYNELTTELKDINNQLSISNIKPRLRMTTLYAYAQEMKYLVVGTDNEDEYFIGYFTKHGDGGVDILPISRLLKSEVRVMANYLRIPETIINKKPSAGLWENQSDEDELGFSYYELDKYLMNDFNNISSESLSKIKKMNKINDHKRHLPPRPMAIDEFFKNN</sequence>
<feature type="binding site" evidence="8">
    <location>
        <begin position="48"/>
        <end position="55"/>
    </location>
    <ligand>
        <name>ATP</name>
        <dbReference type="ChEBI" id="CHEBI:30616"/>
    </ligand>
</feature>
<keyword evidence="2 8" id="KW-0436">Ligase</keyword>
<dbReference type="EC" id="6.3.1.5" evidence="8 10"/>
<evidence type="ECO:0000256" key="5">
    <source>
        <dbReference type="ARBA" id="ARBA00022840"/>
    </source>
</evidence>
<evidence type="ECO:0000256" key="4">
    <source>
        <dbReference type="ARBA" id="ARBA00022741"/>
    </source>
</evidence>
<comment type="catalytic activity">
    <reaction evidence="8 10">
        <text>deamido-NAD(+) + NH4(+) + ATP = AMP + diphosphate + NAD(+) + H(+)</text>
        <dbReference type="Rhea" id="RHEA:21188"/>
        <dbReference type="ChEBI" id="CHEBI:15378"/>
        <dbReference type="ChEBI" id="CHEBI:28938"/>
        <dbReference type="ChEBI" id="CHEBI:30616"/>
        <dbReference type="ChEBI" id="CHEBI:33019"/>
        <dbReference type="ChEBI" id="CHEBI:57540"/>
        <dbReference type="ChEBI" id="CHEBI:58437"/>
        <dbReference type="ChEBI" id="CHEBI:456215"/>
        <dbReference type="EC" id="6.3.1.5"/>
    </reaction>
</comment>
<evidence type="ECO:0000256" key="6">
    <source>
        <dbReference type="ARBA" id="ARBA00022842"/>
    </source>
</evidence>
<dbReference type="NCBIfam" id="TIGR00552">
    <property type="entry name" value="nadE"/>
    <property type="match status" value="1"/>
</dbReference>
<evidence type="ECO:0000313" key="14">
    <source>
        <dbReference type="Proteomes" id="UP000772186"/>
    </source>
</evidence>
<name>A0A953T6Y0_9MOLU</name>
<feature type="binding site" description="in other chain" evidence="8">
    <location>
        <position position="129"/>
    </location>
    <ligand>
        <name>deamido-NAD(+)</name>
        <dbReference type="ChEBI" id="CHEBI:58437"/>
        <note>ligand shared between two neighboring subunits</note>
    </ligand>
</feature>
<evidence type="ECO:0000259" key="12">
    <source>
        <dbReference type="Pfam" id="PF02540"/>
    </source>
</evidence>
<dbReference type="GO" id="GO:0005524">
    <property type="term" value="F:ATP binding"/>
    <property type="evidence" value="ECO:0007669"/>
    <property type="project" value="UniProtKB-UniRule"/>
</dbReference>
<keyword evidence="4 8" id="KW-0547">Nucleotide-binding</keyword>
<comment type="caution">
    <text evidence="13">The sequence shown here is derived from an EMBL/GenBank/DDBJ whole genome shotgun (WGS) entry which is preliminary data.</text>
</comment>
<dbReference type="Proteomes" id="UP000772186">
    <property type="component" value="Unassembled WGS sequence"/>
</dbReference>
<evidence type="ECO:0000256" key="2">
    <source>
        <dbReference type="ARBA" id="ARBA00022598"/>
    </source>
</evidence>
<feature type="binding site" evidence="8">
    <location>
        <position position="149"/>
    </location>
    <ligand>
        <name>ATP</name>
        <dbReference type="ChEBI" id="CHEBI:30616"/>
    </ligand>
</feature>
<evidence type="ECO:0000256" key="1">
    <source>
        <dbReference type="ARBA" id="ARBA00005859"/>
    </source>
</evidence>
<accession>A0A953T6Y0</accession>
<keyword evidence="11" id="KW-0175">Coiled coil</keyword>